<dbReference type="EMBL" id="GG745335">
    <property type="protein sequence ID" value="KNE59677.1"/>
    <property type="molecule type" value="Genomic_DNA"/>
</dbReference>
<evidence type="ECO:0000313" key="2">
    <source>
        <dbReference type="EMBL" id="KNE59677.1"/>
    </source>
</evidence>
<dbReference type="Proteomes" id="UP000054350">
    <property type="component" value="Unassembled WGS sequence"/>
</dbReference>
<feature type="transmembrane region" description="Helical" evidence="1">
    <location>
        <begin position="206"/>
        <end position="227"/>
    </location>
</feature>
<dbReference type="AlphaFoldDB" id="A0A0L0SB67"/>
<feature type="transmembrane region" description="Helical" evidence="1">
    <location>
        <begin position="99"/>
        <end position="123"/>
    </location>
</feature>
<reference evidence="3" key="2">
    <citation type="submission" date="2009-11" db="EMBL/GenBank/DDBJ databases">
        <title>The Genome Sequence of Allomyces macrogynus strain ATCC 38327.</title>
        <authorList>
            <consortium name="The Broad Institute Genome Sequencing Platform"/>
            <person name="Russ C."/>
            <person name="Cuomo C."/>
            <person name="Shea T."/>
            <person name="Young S.K."/>
            <person name="Zeng Q."/>
            <person name="Koehrsen M."/>
            <person name="Haas B."/>
            <person name="Borodovsky M."/>
            <person name="Guigo R."/>
            <person name="Alvarado L."/>
            <person name="Berlin A."/>
            <person name="Borenstein D."/>
            <person name="Chen Z."/>
            <person name="Engels R."/>
            <person name="Freedman E."/>
            <person name="Gellesch M."/>
            <person name="Goldberg J."/>
            <person name="Griggs A."/>
            <person name="Gujja S."/>
            <person name="Heiman D."/>
            <person name="Hepburn T."/>
            <person name="Howarth C."/>
            <person name="Jen D."/>
            <person name="Larson L."/>
            <person name="Lewis B."/>
            <person name="Mehta T."/>
            <person name="Park D."/>
            <person name="Pearson M."/>
            <person name="Roberts A."/>
            <person name="Saif S."/>
            <person name="Shenoy N."/>
            <person name="Sisk P."/>
            <person name="Stolte C."/>
            <person name="Sykes S."/>
            <person name="Walk T."/>
            <person name="White J."/>
            <person name="Yandava C."/>
            <person name="Burger G."/>
            <person name="Gray M.W."/>
            <person name="Holland P.W.H."/>
            <person name="King N."/>
            <person name="Lang F.B.F."/>
            <person name="Roger A.J."/>
            <person name="Ruiz-Trillo I."/>
            <person name="Lander E."/>
            <person name="Nusbaum C."/>
        </authorList>
    </citation>
    <scope>NUCLEOTIDE SEQUENCE [LARGE SCALE GENOMIC DNA]</scope>
    <source>
        <strain evidence="3">ATCC 38327</strain>
    </source>
</reference>
<feature type="transmembrane region" description="Helical" evidence="1">
    <location>
        <begin position="345"/>
        <end position="367"/>
    </location>
</feature>
<feature type="transmembrane region" description="Helical" evidence="1">
    <location>
        <begin position="233"/>
        <end position="250"/>
    </location>
</feature>
<name>A0A0L0SB67_ALLM3</name>
<keyword evidence="1" id="KW-0472">Membrane</keyword>
<feature type="transmembrane region" description="Helical" evidence="1">
    <location>
        <begin position="60"/>
        <end position="79"/>
    </location>
</feature>
<evidence type="ECO:0000313" key="3">
    <source>
        <dbReference type="Proteomes" id="UP000054350"/>
    </source>
</evidence>
<evidence type="ECO:0000256" key="1">
    <source>
        <dbReference type="SAM" id="Phobius"/>
    </source>
</evidence>
<accession>A0A0L0SB67</accession>
<keyword evidence="1" id="KW-0812">Transmembrane</keyword>
<reference evidence="2 3" key="1">
    <citation type="submission" date="2009-11" db="EMBL/GenBank/DDBJ databases">
        <title>Annotation of Allomyces macrogynus ATCC 38327.</title>
        <authorList>
            <consortium name="The Broad Institute Genome Sequencing Platform"/>
            <person name="Russ C."/>
            <person name="Cuomo C."/>
            <person name="Burger G."/>
            <person name="Gray M.W."/>
            <person name="Holland P.W.H."/>
            <person name="King N."/>
            <person name="Lang F.B.F."/>
            <person name="Roger A.J."/>
            <person name="Ruiz-Trillo I."/>
            <person name="Young S.K."/>
            <person name="Zeng Q."/>
            <person name="Gargeya S."/>
            <person name="Fitzgerald M."/>
            <person name="Haas B."/>
            <person name="Abouelleil A."/>
            <person name="Alvarado L."/>
            <person name="Arachchi H.M."/>
            <person name="Berlin A."/>
            <person name="Chapman S.B."/>
            <person name="Gearin G."/>
            <person name="Goldberg J."/>
            <person name="Griggs A."/>
            <person name="Gujja S."/>
            <person name="Hansen M."/>
            <person name="Heiman D."/>
            <person name="Howarth C."/>
            <person name="Larimer J."/>
            <person name="Lui A."/>
            <person name="MacDonald P.J.P."/>
            <person name="McCowen C."/>
            <person name="Montmayeur A."/>
            <person name="Murphy C."/>
            <person name="Neiman D."/>
            <person name="Pearson M."/>
            <person name="Priest M."/>
            <person name="Roberts A."/>
            <person name="Saif S."/>
            <person name="Shea T."/>
            <person name="Sisk P."/>
            <person name="Stolte C."/>
            <person name="Sykes S."/>
            <person name="Wortman J."/>
            <person name="Nusbaum C."/>
            <person name="Birren B."/>
        </authorList>
    </citation>
    <scope>NUCLEOTIDE SEQUENCE [LARGE SCALE GENOMIC DNA]</scope>
    <source>
        <strain evidence="2 3">ATCC 38327</strain>
    </source>
</reference>
<gene>
    <name evidence="2" type="ORF">AMAG_05143</name>
</gene>
<dbReference type="VEuPathDB" id="FungiDB:AMAG_05143"/>
<keyword evidence="1" id="KW-1133">Transmembrane helix</keyword>
<keyword evidence="3" id="KW-1185">Reference proteome</keyword>
<feature type="transmembrane region" description="Helical" evidence="1">
    <location>
        <begin position="20"/>
        <end position="40"/>
    </location>
</feature>
<sequence>MSCFVHLWLEPYPFVNMYPVYIVRLLTSNWNGGMLTLIVVRRAMVVAASSAKVRLAVWMWRFMILVYLILQPIFTYSTVMAVFDAEARNNWIRFSVNPLVVLLSLVHPIVYLVTSIGMAIFTLRLTRAMSDFGPGSNSASGTAVKSSEGSTFRPDVCTTSTPTLGKVSDNRSYAVSSAAPSSTTSGPRVSAPAHNFVHRTVITFQILNASVVLLWVFYLIVQLLGIGSPFTRIILSNTFNGLFLVMEAALKWNYARRNRDCCAQAAECDGEQDAAIVSTLIVVRRLMVITVATAPRAGRWLWRIILIAFIATLPFNFSGMLTGIMAAENPTGAGWRAYHVPPAVIFINFIDPLVCMAASIGMAVMAYRSSPGLDSLGSRSGSRVGARAGGGGGPVGGGCALGLLRRSKTFPA</sequence>
<proteinExistence type="predicted"/>
<feature type="transmembrane region" description="Helical" evidence="1">
    <location>
        <begin position="304"/>
        <end position="325"/>
    </location>
</feature>
<organism evidence="2 3">
    <name type="scientific">Allomyces macrogynus (strain ATCC 38327)</name>
    <name type="common">Allomyces javanicus var. macrogynus</name>
    <dbReference type="NCBI Taxonomy" id="578462"/>
    <lineage>
        <taxon>Eukaryota</taxon>
        <taxon>Fungi</taxon>
        <taxon>Fungi incertae sedis</taxon>
        <taxon>Blastocladiomycota</taxon>
        <taxon>Blastocladiomycetes</taxon>
        <taxon>Blastocladiales</taxon>
        <taxon>Blastocladiaceae</taxon>
        <taxon>Allomyces</taxon>
    </lineage>
</organism>
<protein>
    <submittedName>
        <fullName evidence="2">Uncharacterized protein</fullName>
    </submittedName>
</protein>